<dbReference type="EMBL" id="BMZB01000003">
    <property type="protein sequence ID" value="GGZ36677.1"/>
    <property type="molecule type" value="Genomic_DNA"/>
</dbReference>
<evidence type="ECO:0000313" key="3">
    <source>
        <dbReference type="EMBL" id="GGZ36677.1"/>
    </source>
</evidence>
<gene>
    <name evidence="3" type="ORF">GCM10011273_23780</name>
</gene>
<feature type="compositionally biased region" description="Low complexity" evidence="1">
    <location>
        <begin position="71"/>
        <end position="120"/>
    </location>
</feature>
<feature type="region of interest" description="Disordered" evidence="1">
    <location>
        <begin position="59"/>
        <end position="120"/>
    </location>
</feature>
<dbReference type="AlphaFoldDB" id="A0A918Q7E7"/>
<dbReference type="InterPro" id="IPR016047">
    <property type="entry name" value="M23ase_b-sheet_dom"/>
</dbReference>
<dbReference type="Gene3D" id="2.70.70.10">
    <property type="entry name" value="Glucose Permease (Domain IIA)"/>
    <property type="match status" value="1"/>
</dbReference>
<organism evidence="3 4">
    <name type="scientific">Asticcacaulis endophyticus</name>
    <dbReference type="NCBI Taxonomy" id="1395890"/>
    <lineage>
        <taxon>Bacteria</taxon>
        <taxon>Pseudomonadati</taxon>
        <taxon>Pseudomonadota</taxon>
        <taxon>Alphaproteobacteria</taxon>
        <taxon>Caulobacterales</taxon>
        <taxon>Caulobacteraceae</taxon>
        <taxon>Asticcacaulis</taxon>
    </lineage>
</organism>
<dbReference type="Proteomes" id="UP000662572">
    <property type="component" value="Unassembled WGS sequence"/>
</dbReference>
<dbReference type="InterPro" id="IPR018392">
    <property type="entry name" value="LysM"/>
</dbReference>
<comment type="caution">
    <text evidence="3">The sequence shown here is derived from an EMBL/GenBank/DDBJ whole genome shotgun (WGS) entry which is preliminary data.</text>
</comment>
<dbReference type="PANTHER" id="PTHR21666">
    <property type="entry name" value="PEPTIDASE-RELATED"/>
    <property type="match status" value="1"/>
</dbReference>
<sequence length="412" mass="42846">MIDNYVATYVSFRIGEGKIMHRFKAVSRIVMLASVTALGLSACASMQNAEPKYPIYMQDRPPATVPHPMGSAPEASPQAAAPAEAAPVAAPSGQITSAPLAALPTPAPAPATAAPKPATPQTVTAAKPVATTKTTYVYTVQAKDTLYGISRRFGVPLKNLMGQNGLAEGAGLSVGQKLKLPDAAKDAGAVAHATGPAPAKVVTTVAVAQPKPIAKPFEAPKPEVKVTTTVAVTEPAKPTTTTVTTTTAPVVKPVEKPVDTAVNKPLVAKAGTFPTSSTLAQMGKGRFLWPVKGPLLVPYGQLGPNVRNDGINIGASEGAEVRAAADGEVVYVGGHVKELGNTIYVQHGNGWYTGYSHLDKMDVKTNQKIQKGEVIGRVGKTGAVEKPQLHFEIRYTPSTEIAKPIDPNLVLP</sequence>
<dbReference type="PROSITE" id="PS51782">
    <property type="entry name" value="LYSM"/>
    <property type="match status" value="1"/>
</dbReference>
<dbReference type="InterPro" id="IPR036779">
    <property type="entry name" value="LysM_dom_sf"/>
</dbReference>
<accession>A0A918Q7E7</accession>
<dbReference type="SUPFAM" id="SSF54106">
    <property type="entry name" value="LysM domain"/>
    <property type="match status" value="1"/>
</dbReference>
<evidence type="ECO:0000256" key="1">
    <source>
        <dbReference type="SAM" id="MobiDB-lite"/>
    </source>
</evidence>
<dbReference type="InterPro" id="IPR011055">
    <property type="entry name" value="Dup_hybrid_motif"/>
</dbReference>
<reference evidence="3" key="1">
    <citation type="journal article" date="2014" name="Int. J. Syst. Evol. Microbiol.">
        <title>Complete genome sequence of Corynebacterium casei LMG S-19264T (=DSM 44701T), isolated from a smear-ripened cheese.</title>
        <authorList>
            <consortium name="US DOE Joint Genome Institute (JGI-PGF)"/>
            <person name="Walter F."/>
            <person name="Albersmeier A."/>
            <person name="Kalinowski J."/>
            <person name="Ruckert C."/>
        </authorList>
    </citation>
    <scope>NUCLEOTIDE SEQUENCE</scope>
    <source>
        <strain evidence="3">KCTC 32296</strain>
    </source>
</reference>
<dbReference type="GO" id="GO:0004222">
    <property type="term" value="F:metalloendopeptidase activity"/>
    <property type="evidence" value="ECO:0007669"/>
    <property type="project" value="TreeGrafter"/>
</dbReference>
<dbReference type="Pfam" id="PF01551">
    <property type="entry name" value="Peptidase_M23"/>
    <property type="match status" value="1"/>
</dbReference>
<dbReference type="InterPro" id="IPR050570">
    <property type="entry name" value="Cell_wall_metabolism_enzyme"/>
</dbReference>
<name>A0A918Q7E7_9CAUL</name>
<dbReference type="Gene3D" id="3.10.350.10">
    <property type="entry name" value="LysM domain"/>
    <property type="match status" value="1"/>
</dbReference>
<reference evidence="3" key="2">
    <citation type="submission" date="2020-09" db="EMBL/GenBank/DDBJ databases">
        <authorList>
            <person name="Sun Q."/>
            <person name="Kim S."/>
        </authorList>
    </citation>
    <scope>NUCLEOTIDE SEQUENCE</scope>
    <source>
        <strain evidence="3">KCTC 32296</strain>
    </source>
</reference>
<evidence type="ECO:0000313" key="4">
    <source>
        <dbReference type="Proteomes" id="UP000662572"/>
    </source>
</evidence>
<keyword evidence="4" id="KW-1185">Reference proteome</keyword>
<proteinExistence type="predicted"/>
<dbReference type="SMART" id="SM00257">
    <property type="entry name" value="LysM"/>
    <property type="match status" value="1"/>
</dbReference>
<dbReference type="Pfam" id="PF01476">
    <property type="entry name" value="LysM"/>
    <property type="match status" value="1"/>
</dbReference>
<dbReference type="CDD" id="cd12797">
    <property type="entry name" value="M23_peptidase"/>
    <property type="match status" value="1"/>
</dbReference>
<dbReference type="CDD" id="cd00118">
    <property type="entry name" value="LysM"/>
    <property type="match status" value="1"/>
</dbReference>
<evidence type="ECO:0000259" key="2">
    <source>
        <dbReference type="PROSITE" id="PS51782"/>
    </source>
</evidence>
<dbReference type="SUPFAM" id="SSF51261">
    <property type="entry name" value="Duplicated hybrid motif"/>
    <property type="match status" value="1"/>
</dbReference>
<dbReference type="PANTHER" id="PTHR21666:SF270">
    <property type="entry name" value="MUREIN HYDROLASE ACTIVATOR ENVC"/>
    <property type="match status" value="1"/>
</dbReference>
<feature type="domain" description="LysM" evidence="2">
    <location>
        <begin position="136"/>
        <end position="180"/>
    </location>
</feature>
<protein>
    <recommendedName>
        <fullName evidence="2">LysM domain-containing protein</fullName>
    </recommendedName>
</protein>